<keyword evidence="3" id="KW-1185">Reference proteome</keyword>
<name>A0AAD9R7U0_ACRCE</name>
<evidence type="ECO:0000313" key="3">
    <source>
        <dbReference type="Proteomes" id="UP001249851"/>
    </source>
</evidence>
<evidence type="ECO:0000256" key="1">
    <source>
        <dbReference type="SAM" id="MobiDB-lite"/>
    </source>
</evidence>
<feature type="compositionally biased region" description="Polar residues" evidence="1">
    <location>
        <begin position="1"/>
        <end position="10"/>
    </location>
</feature>
<feature type="region of interest" description="Disordered" evidence="1">
    <location>
        <begin position="1"/>
        <end position="39"/>
    </location>
</feature>
<sequence length="303" mass="33959">MSHFYTSTNQHEVHTSPRTSAGGRISHHNSPPPFDFNSRVKLPPIIKNELLTGRECGTKGALKPSTYQTLSANVSSFPRLGIETKRPTKCTETSAKRVNHVQKGPVHFPNSYVVLPPIGQTSSWHYSGLSSLQEISRNSADQTRTKTSNRASRRKLSMQRKRTETDQEISQDGTESREINNLPAQRTTTQANLNMTRGNEYETDISLPKGAVHPTQTGADAQINAQDDYTSLTEEQVEMSEIDPVHVLERLELSEEVEDFLESKSSQRRGGKCVALDPSLKVAVDIIRDNLLRQTMEELCMIW</sequence>
<feature type="region of interest" description="Disordered" evidence="1">
    <location>
        <begin position="135"/>
        <end position="192"/>
    </location>
</feature>
<feature type="compositionally biased region" description="Basic residues" evidence="1">
    <location>
        <begin position="151"/>
        <end position="160"/>
    </location>
</feature>
<reference evidence="2" key="1">
    <citation type="journal article" date="2023" name="G3 (Bethesda)">
        <title>Whole genome assembly and annotation of the endangered Caribbean coral Acropora cervicornis.</title>
        <authorList>
            <person name="Selwyn J.D."/>
            <person name="Vollmer S.V."/>
        </authorList>
    </citation>
    <scope>NUCLEOTIDE SEQUENCE</scope>
    <source>
        <strain evidence="2">K2</strain>
    </source>
</reference>
<dbReference type="AlphaFoldDB" id="A0AAD9R7U0"/>
<accession>A0AAD9R7U0</accession>
<feature type="compositionally biased region" description="Polar residues" evidence="1">
    <location>
        <begin position="182"/>
        <end position="192"/>
    </location>
</feature>
<dbReference type="Proteomes" id="UP001249851">
    <property type="component" value="Unassembled WGS sequence"/>
</dbReference>
<evidence type="ECO:0000313" key="2">
    <source>
        <dbReference type="EMBL" id="KAK2574646.1"/>
    </source>
</evidence>
<dbReference type="EMBL" id="JARQWQ010000001">
    <property type="protein sequence ID" value="KAK2574646.1"/>
    <property type="molecule type" value="Genomic_DNA"/>
</dbReference>
<gene>
    <name evidence="2" type="ORF">P5673_000843</name>
</gene>
<feature type="compositionally biased region" description="Polar residues" evidence="1">
    <location>
        <begin position="135"/>
        <end position="150"/>
    </location>
</feature>
<organism evidence="2 3">
    <name type="scientific">Acropora cervicornis</name>
    <name type="common">Staghorn coral</name>
    <dbReference type="NCBI Taxonomy" id="6130"/>
    <lineage>
        <taxon>Eukaryota</taxon>
        <taxon>Metazoa</taxon>
        <taxon>Cnidaria</taxon>
        <taxon>Anthozoa</taxon>
        <taxon>Hexacorallia</taxon>
        <taxon>Scleractinia</taxon>
        <taxon>Astrocoeniina</taxon>
        <taxon>Acroporidae</taxon>
        <taxon>Acropora</taxon>
    </lineage>
</organism>
<reference evidence="2" key="2">
    <citation type="journal article" date="2023" name="Science">
        <title>Genomic signatures of disease resistance in endangered staghorn corals.</title>
        <authorList>
            <person name="Vollmer S.V."/>
            <person name="Selwyn J.D."/>
            <person name="Despard B.A."/>
            <person name="Roesel C.L."/>
        </authorList>
    </citation>
    <scope>NUCLEOTIDE SEQUENCE</scope>
    <source>
        <strain evidence="2">K2</strain>
    </source>
</reference>
<protein>
    <submittedName>
        <fullName evidence="2">Uncharacterized protein</fullName>
    </submittedName>
</protein>
<proteinExistence type="predicted"/>
<comment type="caution">
    <text evidence="2">The sequence shown here is derived from an EMBL/GenBank/DDBJ whole genome shotgun (WGS) entry which is preliminary data.</text>
</comment>